<evidence type="ECO:0000313" key="7">
    <source>
        <dbReference type="EMBL" id="ETW94254.1"/>
    </source>
</evidence>
<dbReference type="Proteomes" id="UP000019141">
    <property type="component" value="Unassembled WGS sequence"/>
</dbReference>
<accession>W4L8N7</accession>
<keyword evidence="4 5" id="KW-0378">Hydrolase</keyword>
<keyword evidence="3 5" id="KW-0479">Metal-binding</keyword>
<dbReference type="Pfam" id="PF01850">
    <property type="entry name" value="PIN"/>
    <property type="match status" value="1"/>
</dbReference>
<keyword evidence="5" id="KW-0460">Magnesium</keyword>
<dbReference type="GO" id="GO:0004540">
    <property type="term" value="F:RNA nuclease activity"/>
    <property type="evidence" value="ECO:0007669"/>
    <property type="project" value="InterPro"/>
</dbReference>
<dbReference type="EMBL" id="AZHW01001095">
    <property type="protein sequence ID" value="ETW94254.1"/>
    <property type="molecule type" value="Genomic_DNA"/>
</dbReference>
<comment type="caution">
    <text evidence="7">The sequence shown here is derived from an EMBL/GenBank/DDBJ whole genome shotgun (WGS) entry which is preliminary data.</text>
</comment>
<reference evidence="7 8" key="1">
    <citation type="journal article" date="2014" name="Nature">
        <title>An environmental bacterial taxon with a large and distinct metabolic repertoire.</title>
        <authorList>
            <person name="Wilson M.C."/>
            <person name="Mori T."/>
            <person name="Ruckert C."/>
            <person name="Uria A.R."/>
            <person name="Helf M.J."/>
            <person name="Takada K."/>
            <person name="Gernert C."/>
            <person name="Steffens U.A."/>
            <person name="Heycke N."/>
            <person name="Schmitt S."/>
            <person name="Rinke C."/>
            <person name="Helfrich E.J."/>
            <person name="Brachmann A.O."/>
            <person name="Gurgui C."/>
            <person name="Wakimoto T."/>
            <person name="Kracht M."/>
            <person name="Crusemann M."/>
            <person name="Hentschel U."/>
            <person name="Abe I."/>
            <person name="Matsunaga S."/>
            <person name="Kalinowski J."/>
            <person name="Takeyama H."/>
            <person name="Piel J."/>
        </authorList>
    </citation>
    <scope>NUCLEOTIDE SEQUENCE [LARGE SCALE GENOMIC DNA]</scope>
    <source>
        <strain evidence="8">TSY1</strain>
    </source>
</reference>
<keyword evidence="1 5" id="KW-1277">Toxin-antitoxin system</keyword>
<dbReference type="GO" id="GO:0016787">
    <property type="term" value="F:hydrolase activity"/>
    <property type="evidence" value="ECO:0007669"/>
    <property type="project" value="UniProtKB-KW"/>
</dbReference>
<dbReference type="Gene3D" id="3.40.50.1010">
    <property type="entry name" value="5'-nuclease"/>
    <property type="match status" value="1"/>
</dbReference>
<dbReference type="GO" id="GO:0000287">
    <property type="term" value="F:magnesium ion binding"/>
    <property type="evidence" value="ECO:0007669"/>
    <property type="project" value="UniProtKB-UniRule"/>
</dbReference>
<evidence type="ECO:0000256" key="5">
    <source>
        <dbReference type="HAMAP-Rule" id="MF_00265"/>
    </source>
</evidence>
<dbReference type="EC" id="3.1.-.-" evidence="5"/>
<keyword evidence="8" id="KW-1185">Reference proteome</keyword>
<evidence type="ECO:0000313" key="8">
    <source>
        <dbReference type="Proteomes" id="UP000019141"/>
    </source>
</evidence>
<dbReference type="InterPro" id="IPR002716">
    <property type="entry name" value="PIN_dom"/>
</dbReference>
<evidence type="ECO:0000256" key="1">
    <source>
        <dbReference type="ARBA" id="ARBA00022649"/>
    </source>
</evidence>
<dbReference type="InterPro" id="IPR022907">
    <property type="entry name" value="VapC_family"/>
</dbReference>
<evidence type="ECO:0000259" key="6">
    <source>
        <dbReference type="Pfam" id="PF01850"/>
    </source>
</evidence>
<sequence>MTRFVPDTNCMIAAVCTWHEHHERAVEEIERRLEQGETLFVAAHTLVETYAVLTRLPPPHRLSPADACALVEENFIDSTQVITLEARSYRTFLRRVRDEDIRGGRTYDAIIANCALKARATVLLTFNKSHFVSFEERGLTIVVPGERA</sequence>
<dbReference type="GO" id="GO:0090729">
    <property type="term" value="F:toxin activity"/>
    <property type="evidence" value="ECO:0007669"/>
    <property type="project" value="UniProtKB-KW"/>
</dbReference>
<comment type="function">
    <text evidence="5">Toxic component of a toxin-antitoxin (TA) system. An RNase.</text>
</comment>
<feature type="domain" description="PIN" evidence="6">
    <location>
        <begin position="5"/>
        <end position="129"/>
    </location>
</feature>
<dbReference type="HOGENOM" id="CLU_150004_0_0_7"/>
<evidence type="ECO:0000256" key="3">
    <source>
        <dbReference type="ARBA" id="ARBA00022723"/>
    </source>
</evidence>
<protein>
    <recommendedName>
        <fullName evidence="5">Ribonuclease VapC</fullName>
        <shortName evidence="5">RNase VapC</shortName>
        <ecNumber evidence="5">3.1.-.-</ecNumber>
    </recommendedName>
    <alternativeName>
        <fullName evidence="5">Toxin VapC</fullName>
    </alternativeName>
</protein>
<comment type="cofactor">
    <cofactor evidence="5">
        <name>Mg(2+)</name>
        <dbReference type="ChEBI" id="CHEBI:18420"/>
    </cofactor>
</comment>
<name>W4L8N7_ENTF1</name>
<comment type="similarity">
    <text evidence="5">Belongs to the PINc/VapC protein family.</text>
</comment>
<proteinExistence type="inferred from homology"/>
<keyword evidence="5" id="KW-0800">Toxin</keyword>
<evidence type="ECO:0000256" key="2">
    <source>
        <dbReference type="ARBA" id="ARBA00022722"/>
    </source>
</evidence>
<feature type="binding site" evidence="5">
    <location>
        <position position="7"/>
    </location>
    <ligand>
        <name>Mg(2+)</name>
        <dbReference type="ChEBI" id="CHEBI:18420"/>
    </ligand>
</feature>
<dbReference type="SUPFAM" id="SSF88723">
    <property type="entry name" value="PIN domain-like"/>
    <property type="match status" value="1"/>
</dbReference>
<dbReference type="InterPro" id="IPR029060">
    <property type="entry name" value="PIN-like_dom_sf"/>
</dbReference>
<evidence type="ECO:0000256" key="4">
    <source>
        <dbReference type="ARBA" id="ARBA00022801"/>
    </source>
</evidence>
<keyword evidence="2 5" id="KW-0540">Nuclease</keyword>
<organism evidence="7 8">
    <name type="scientific">Entotheonella factor</name>
    <dbReference type="NCBI Taxonomy" id="1429438"/>
    <lineage>
        <taxon>Bacteria</taxon>
        <taxon>Pseudomonadati</taxon>
        <taxon>Nitrospinota/Tectimicrobiota group</taxon>
        <taxon>Candidatus Tectimicrobiota</taxon>
        <taxon>Candidatus Entotheonellia</taxon>
        <taxon>Candidatus Entotheonellales</taxon>
        <taxon>Candidatus Entotheonellaceae</taxon>
        <taxon>Candidatus Entotheonella</taxon>
    </lineage>
</organism>
<gene>
    <name evidence="5" type="primary">vapC</name>
    <name evidence="7" type="ORF">ETSY1_35700</name>
</gene>
<dbReference type="HAMAP" id="MF_00265">
    <property type="entry name" value="VapC_Nob1"/>
    <property type="match status" value="1"/>
</dbReference>
<feature type="binding site" evidence="5">
    <location>
        <position position="108"/>
    </location>
    <ligand>
        <name>Mg(2+)</name>
        <dbReference type="ChEBI" id="CHEBI:18420"/>
    </ligand>
</feature>
<dbReference type="AlphaFoldDB" id="W4L8N7"/>